<dbReference type="NCBIfam" id="TIGR04131">
    <property type="entry name" value="Bac_Flav_CTERM"/>
    <property type="match status" value="1"/>
</dbReference>
<dbReference type="SUPFAM" id="SSF49299">
    <property type="entry name" value="PKD domain"/>
    <property type="match status" value="1"/>
</dbReference>
<feature type="chain" id="PRO_5037075105" evidence="1">
    <location>
        <begin position="24"/>
        <end position="505"/>
    </location>
</feature>
<comment type="caution">
    <text evidence="2">The sequence shown here is derived from an EMBL/GenBank/DDBJ whole genome shotgun (WGS) entry which is preliminary data.</text>
</comment>
<protein>
    <submittedName>
        <fullName evidence="2">T9SS type B sorting domain-containing protein</fullName>
    </submittedName>
</protein>
<organism evidence="2 3">
    <name type="scientific">Mucilaginibacter agri</name>
    <dbReference type="NCBI Taxonomy" id="2695265"/>
    <lineage>
        <taxon>Bacteria</taxon>
        <taxon>Pseudomonadati</taxon>
        <taxon>Bacteroidota</taxon>
        <taxon>Sphingobacteriia</taxon>
        <taxon>Sphingobacteriales</taxon>
        <taxon>Sphingobacteriaceae</taxon>
        <taxon>Mucilaginibacter</taxon>
    </lineage>
</organism>
<proteinExistence type="predicted"/>
<reference evidence="2" key="1">
    <citation type="submission" date="2020-01" db="EMBL/GenBank/DDBJ databases">
        <authorList>
            <person name="Seo Y.L."/>
        </authorList>
    </citation>
    <scope>NUCLEOTIDE SEQUENCE</scope>
    <source>
        <strain evidence="2">R11</strain>
    </source>
</reference>
<dbReference type="Pfam" id="PF13585">
    <property type="entry name" value="CHU_C"/>
    <property type="match status" value="1"/>
</dbReference>
<dbReference type="InterPro" id="IPR026341">
    <property type="entry name" value="T9SS_type_B"/>
</dbReference>
<dbReference type="EMBL" id="WWEO01000043">
    <property type="protein sequence ID" value="NCD70413.1"/>
    <property type="molecule type" value="Genomic_DNA"/>
</dbReference>
<feature type="signal peptide" evidence="1">
    <location>
        <begin position="1"/>
        <end position="23"/>
    </location>
</feature>
<accession>A0A965ZG42</accession>
<dbReference type="Gene3D" id="2.60.40.10">
    <property type="entry name" value="Immunoglobulins"/>
    <property type="match status" value="1"/>
</dbReference>
<dbReference type="RefSeq" id="WP_166586393.1">
    <property type="nucleotide sequence ID" value="NZ_WWEO01000043.1"/>
</dbReference>
<dbReference type="AlphaFoldDB" id="A0A965ZG42"/>
<dbReference type="InterPro" id="IPR035986">
    <property type="entry name" value="PKD_dom_sf"/>
</dbReference>
<evidence type="ECO:0000256" key="1">
    <source>
        <dbReference type="SAM" id="SignalP"/>
    </source>
</evidence>
<dbReference type="InterPro" id="IPR013783">
    <property type="entry name" value="Ig-like_fold"/>
</dbReference>
<evidence type="ECO:0000313" key="3">
    <source>
        <dbReference type="Proteomes" id="UP000638732"/>
    </source>
</evidence>
<reference evidence="2" key="2">
    <citation type="submission" date="2020-10" db="EMBL/GenBank/DDBJ databases">
        <title>Mucilaginibacter sp. nov., isolated from soil.</title>
        <authorList>
            <person name="Jeon C.O."/>
        </authorList>
    </citation>
    <scope>NUCLEOTIDE SEQUENCE</scope>
    <source>
        <strain evidence="2">R11</strain>
    </source>
</reference>
<gene>
    <name evidence="2" type="ORF">GSY63_13675</name>
</gene>
<keyword evidence="3" id="KW-1185">Reference proteome</keyword>
<keyword evidence="1" id="KW-0732">Signal</keyword>
<sequence length="505" mass="54511">MHYKFIKAFFPALIIIICNVALAQTTPTFSFTTPTGTIRTCAGIASANYQQFTVSGRNLTGDIKLVIPPVTYVNNNSTQATTQQAWEMTTTPNNLSTFGYTLNIHPVNGQVDNVTIYVRMGADNLFPQWPASITISTDGADASQTVYITGTQVPLAVVDAVNQTICNNTSTQKMVFTGTGTGYSWTNDKPEIGLAASGTGDIPPFVGTNSTSEPLRANITVTPLGECTGTPHIFHITVNPTLQPSLNVSADKTILCPGEVATFTAIPLNVGDLPIYKWLVNGQTTGGNSISGDNTLTFVTDKLKDGDQVTCTVTGSTYCYMPYTSTPITIKTAPLPEIHFSSNNYNIYPSQSVTLLSIANTDITSYSWKPTTGLNHADIPNPTASPAVTTTYQLTATEAGGCTATANVTVTVLPKLKINLDIPNTFTPNGDGVHDTWEIPKLADFPQSTIKVYTRYGSLIYQSVGYTKSWDGTYQNQKLVTGTYYYVIDLKIDEPLFSGFVYILR</sequence>
<dbReference type="Proteomes" id="UP000638732">
    <property type="component" value="Unassembled WGS sequence"/>
</dbReference>
<name>A0A965ZG42_9SPHI</name>
<evidence type="ECO:0000313" key="2">
    <source>
        <dbReference type="EMBL" id="NCD70413.1"/>
    </source>
</evidence>